<evidence type="ECO:0000259" key="18">
    <source>
        <dbReference type="PROSITE" id="PS51217"/>
    </source>
</evidence>
<dbReference type="Proteomes" id="UP001566476">
    <property type="component" value="Unassembled WGS sequence"/>
</dbReference>
<evidence type="ECO:0000256" key="14">
    <source>
        <dbReference type="ARBA" id="ARBA00048988"/>
    </source>
</evidence>
<evidence type="ECO:0000256" key="7">
    <source>
        <dbReference type="ARBA" id="ARBA00022839"/>
    </source>
</evidence>
<evidence type="ECO:0000256" key="11">
    <source>
        <dbReference type="ARBA" id="ARBA00023235"/>
    </source>
</evidence>
<evidence type="ECO:0000256" key="3">
    <source>
        <dbReference type="ARBA" id="ARBA00022741"/>
    </source>
</evidence>
<proteinExistence type="inferred from homology"/>
<dbReference type="Pfam" id="PF12705">
    <property type="entry name" value="PDDEXK_1"/>
    <property type="match status" value="1"/>
</dbReference>
<comment type="catalytic activity">
    <reaction evidence="12">
        <text>Couples ATP hydrolysis with the unwinding of duplex DNA by translocating in the 3'-5' direction.</text>
        <dbReference type="EC" id="5.6.2.4"/>
    </reaction>
</comment>
<feature type="domain" description="UvrD-like helicase ATP-binding" evidence="17">
    <location>
        <begin position="40"/>
        <end position="374"/>
    </location>
</feature>
<dbReference type="SUPFAM" id="SSF52540">
    <property type="entry name" value="P-loop containing nucleoside triphosphate hydrolases"/>
    <property type="match status" value="1"/>
</dbReference>
<dbReference type="Gene3D" id="1.10.486.10">
    <property type="entry name" value="PCRA, domain 4"/>
    <property type="match status" value="1"/>
</dbReference>
<evidence type="ECO:0000256" key="6">
    <source>
        <dbReference type="ARBA" id="ARBA00022806"/>
    </source>
</evidence>
<dbReference type="PROSITE" id="PS51198">
    <property type="entry name" value="UVRD_HELICASE_ATP_BIND"/>
    <property type="match status" value="1"/>
</dbReference>
<dbReference type="InterPro" id="IPR000212">
    <property type="entry name" value="DNA_helicase_UvrD/REP"/>
</dbReference>
<dbReference type="Gene3D" id="3.40.50.300">
    <property type="entry name" value="P-loop containing nucleotide triphosphate hydrolases"/>
    <property type="match status" value="4"/>
</dbReference>
<comment type="catalytic activity">
    <reaction evidence="14">
        <text>ATP + H2O = ADP + phosphate + H(+)</text>
        <dbReference type="Rhea" id="RHEA:13065"/>
        <dbReference type="ChEBI" id="CHEBI:15377"/>
        <dbReference type="ChEBI" id="CHEBI:15378"/>
        <dbReference type="ChEBI" id="CHEBI:30616"/>
        <dbReference type="ChEBI" id="CHEBI:43474"/>
        <dbReference type="ChEBI" id="CHEBI:456216"/>
        <dbReference type="EC" id="5.6.2.4"/>
    </reaction>
</comment>
<name>A0ABV4I3J6_9ACTN</name>
<feature type="domain" description="UvrD-like helicase C-terminal" evidence="18">
    <location>
        <begin position="378"/>
        <end position="720"/>
    </location>
</feature>
<sequence>MVRVEDAGATGGGTGGGGPRRPPVPRLRRAAPVAAAVSSSDARQDEVVATRPGSGPLVVVGAPGTGRTRTLRALVAARVERDGVDPDRVLVLAPTRRAADLLRDDLSDALRRTTGQPAARTPQSYAFGVLRRVHVHEDVPPPRLISGAEQDAILADLLRGHLDATSDEFPDADPGNDPGGDPGADPDDGGAPARAAALAAPGWPRDVPRASWGLRSFRNELRDLLMRAVERGLRAADLVDLGRRHGRPEWVAGAAVLQEYLEVNALGRAEAYDPAAVVDEAVVALRAEPALLAAERDRWDLVAVDDAHDLSEAGLRLLEAVAGGRDLVLTTDPDSVTQGFRGADARTASLLADRFALRGEPARTVVLATDHRQRPRLRALTRAVAGRVGALGGAPQRAATSTRGGEGRVEVAVLASPTQEAAWVAQRLRRRHLLDGVPWSGMAVVVRSAGHTAALRRGLTHAGVPLAVPLAEVPVRDEPAVRPLLAALAVVLDPAELTGTVAHDLVTSPVGGADVVALRRLRQSLRRAERAGGGGRSSDVVLAAAFAEVLADPWTEPDADGADDVDGVDGMDDVASGGEDAGSRSDLARLAGEDPALLPARRVAAVLRAGRRAALAPDASAETVLWAVWDATGLAARWQRSALAGSALEGADSGRADRDLDAVLALFEAAGRFVDRFPGTGSAQRFLDQLRTAEVPSDTLADRAPDAGAVTLTTPQGAVGREWDLVVVAGVQEGVWPDLRLRGSLLGAQALVDVLEGRDSEGPGARRAVLEDELRLFHVAVSRAREELVVTAVRAEDERPSAFVDLVADLATVAAPAGADGEDERPLTPVPRAVSLPALVARLRQVVCAPAALHTPQRRAAAAARLAELARAGVPGADPADWYGLQDLTDDGPLRAPEDPVAVSPSRVESFERCGLRWLLESSGARPGDSAGQSIGNLVHRIAAEAPEADAFELRRRLDVLWPTLGLPDGWVADTARARAERMVDKLAEYYRQARREGRTLVGVELDVDVTVGRARIRGRVDRLERDAAGRPVVVDLKTGRVQPSKADLARLPQLGVYQLAAQEGAFPTTRTSAAGSGGAALVQLGGTQKTAPQQHQVALDDDEDPGWARDLLTRAADGMAAGTFEAVVGPHCGSCPVIGSCPAQDAGRSVVHEGDR</sequence>
<evidence type="ECO:0000256" key="8">
    <source>
        <dbReference type="ARBA" id="ARBA00022840"/>
    </source>
</evidence>
<comment type="caution">
    <text evidence="19">The sequence shown here is derived from an EMBL/GenBank/DDBJ whole genome shotgun (WGS) entry which is preliminary data.</text>
</comment>
<feature type="compositionally biased region" description="Gly residues" evidence="16">
    <location>
        <begin position="9"/>
        <end position="19"/>
    </location>
</feature>
<evidence type="ECO:0000259" key="17">
    <source>
        <dbReference type="PROSITE" id="PS51198"/>
    </source>
</evidence>
<dbReference type="PANTHER" id="PTHR11070">
    <property type="entry name" value="UVRD / RECB / PCRA DNA HELICASE FAMILY MEMBER"/>
    <property type="match status" value="1"/>
</dbReference>
<keyword evidence="11" id="KW-0413">Isomerase</keyword>
<evidence type="ECO:0000256" key="1">
    <source>
        <dbReference type="ARBA" id="ARBA00009922"/>
    </source>
</evidence>
<accession>A0ABV4I3J6</accession>
<evidence type="ECO:0000256" key="15">
    <source>
        <dbReference type="PROSITE-ProRule" id="PRU00560"/>
    </source>
</evidence>
<gene>
    <name evidence="19" type="ORF">AB2L28_08045</name>
</gene>
<evidence type="ECO:0000256" key="5">
    <source>
        <dbReference type="ARBA" id="ARBA00022801"/>
    </source>
</evidence>
<dbReference type="PROSITE" id="PS51217">
    <property type="entry name" value="UVRD_HELICASE_CTER"/>
    <property type="match status" value="1"/>
</dbReference>
<keyword evidence="5 15" id="KW-0378">Hydrolase</keyword>
<keyword evidence="20" id="KW-1185">Reference proteome</keyword>
<dbReference type="InterPro" id="IPR014016">
    <property type="entry name" value="UvrD-like_ATP-bd"/>
</dbReference>
<evidence type="ECO:0000313" key="20">
    <source>
        <dbReference type="Proteomes" id="UP001566476"/>
    </source>
</evidence>
<keyword evidence="7" id="KW-0269">Exonuclease</keyword>
<dbReference type="Pfam" id="PF13361">
    <property type="entry name" value="UvrD_C"/>
    <property type="match status" value="1"/>
</dbReference>
<dbReference type="InterPro" id="IPR014017">
    <property type="entry name" value="DNA_helicase_UvrD-like_C"/>
</dbReference>
<dbReference type="EC" id="5.6.2.4" evidence="13"/>
<reference evidence="19 20" key="1">
    <citation type="submission" date="2024-07" db="EMBL/GenBank/DDBJ databases">
        <authorList>
            <person name="Thanompreechachai J."/>
            <person name="Duangmal K."/>
        </authorList>
    </citation>
    <scope>NUCLEOTIDE SEQUENCE [LARGE SCALE GENOMIC DNA]</scope>
    <source>
        <strain evidence="19 20">TBRC 1896</strain>
    </source>
</reference>
<evidence type="ECO:0000313" key="19">
    <source>
        <dbReference type="EMBL" id="MEZ0492189.1"/>
    </source>
</evidence>
<dbReference type="InterPro" id="IPR038726">
    <property type="entry name" value="PDDEXK_AddAB-type"/>
</dbReference>
<evidence type="ECO:0000256" key="9">
    <source>
        <dbReference type="ARBA" id="ARBA00023125"/>
    </source>
</evidence>
<feature type="binding site" evidence="15">
    <location>
        <begin position="61"/>
        <end position="68"/>
    </location>
    <ligand>
        <name>ATP</name>
        <dbReference type="ChEBI" id="CHEBI:30616"/>
    </ligand>
</feature>
<keyword evidence="4" id="KW-0227">DNA damage</keyword>
<dbReference type="InterPro" id="IPR011604">
    <property type="entry name" value="PDDEXK-like_dom_sf"/>
</dbReference>
<dbReference type="Gene3D" id="1.10.10.160">
    <property type="match status" value="1"/>
</dbReference>
<protein>
    <recommendedName>
        <fullName evidence="13">DNA 3'-5' helicase</fullName>
        <ecNumber evidence="13">5.6.2.4</ecNumber>
    </recommendedName>
</protein>
<keyword evidence="10" id="KW-0234">DNA repair</keyword>
<evidence type="ECO:0000256" key="10">
    <source>
        <dbReference type="ARBA" id="ARBA00023204"/>
    </source>
</evidence>
<evidence type="ECO:0000256" key="4">
    <source>
        <dbReference type="ARBA" id="ARBA00022763"/>
    </source>
</evidence>
<keyword evidence="6 15" id="KW-0347">Helicase</keyword>
<keyword evidence="9" id="KW-0238">DNA-binding</keyword>
<feature type="compositionally biased region" description="Low complexity" evidence="16">
    <location>
        <begin position="189"/>
        <end position="200"/>
    </location>
</feature>
<evidence type="ECO:0000256" key="2">
    <source>
        <dbReference type="ARBA" id="ARBA00022722"/>
    </source>
</evidence>
<organism evidence="19 20">
    <name type="scientific">Kineococcus mangrovi</name>
    <dbReference type="NCBI Taxonomy" id="1660183"/>
    <lineage>
        <taxon>Bacteria</taxon>
        <taxon>Bacillati</taxon>
        <taxon>Actinomycetota</taxon>
        <taxon>Actinomycetes</taxon>
        <taxon>Kineosporiales</taxon>
        <taxon>Kineosporiaceae</taxon>
        <taxon>Kineococcus</taxon>
    </lineage>
</organism>
<keyword evidence="8 15" id="KW-0067">ATP-binding</keyword>
<keyword evidence="3 15" id="KW-0547">Nucleotide-binding</keyword>
<dbReference type="InterPro" id="IPR013986">
    <property type="entry name" value="DExx_box_DNA_helicase_dom_sf"/>
</dbReference>
<feature type="region of interest" description="Disordered" evidence="16">
    <location>
        <begin position="1"/>
        <end position="44"/>
    </location>
</feature>
<dbReference type="RefSeq" id="WP_370718229.1">
    <property type="nucleotide sequence ID" value="NZ_JBGGTQ010000003.1"/>
</dbReference>
<evidence type="ECO:0000256" key="16">
    <source>
        <dbReference type="SAM" id="MobiDB-lite"/>
    </source>
</evidence>
<feature type="region of interest" description="Disordered" evidence="16">
    <location>
        <begin position="164"/>
        <end position="200"/>
    </location>
</feature>
<evidence type="ECO:0000256" key="13">
    <source>
        <dbReference type="ARBA" id="ARBA00034808"/>
    </source>
</evidence>
<dbReference type="GO" id="GO:0004386">
    <property type="term" value="F:helicase activity"/>
    <property type="evidence" value="ECO:0007669"/>
    <property type="project" value="UniProtKB-KW"/>
</dbReference>
<dbReference type="Pfam" id="PF00580">
    <property type="entry name" value="UvrD-helicase"/>
    <property type="match status" value="1"/>
</dbReference>
<dbReference type="EMBL" id="JBGGTQ010000003">
    <property type="protein sequence ID" value="MEZ0492189.1"/>
    <property type="molecule type" value="Genomic_DNA"/>
</dbReference>
<dbReference type="PANTHER" id="PTHR11070:SF59">
    <property type="entry name" value="DNA 3'-5' HELICASE"/>
    <property type="match status" value="1"/>
</dbReference>
<dbReference type="Gene3D" id="3.90.320.10">
    <property type="match status" value="1"/>
</dbReference>
<keyword evidence="2" id="KW-0540">Nuclease</keyword>
<dbReference type="InterPro" id="IPR027417">
    <property type="entry name" value="P-loop_NTPase"/>
</dbReference>
<comment type="similarity">
    <text evidence="1">Belongs to the helicase family. UvrD subfamily.</text>
</comment>
<evidence type="ECO:0000256" key="12">
    <source>
        <dbReference type="ARBA" id="ARBA00034617"/>
    </source>
</evidence>